<dbReference type="Pfam" id="PF00583">
    <property type="entry name" value="Acetyltransf_1"/>
    <property type="match status" value="1"/>
</dbReference>
<evidence type="ECO:0000259" key="3">
    <source>
        <dbReference type="PROSITE" id="PS51186"/>
    </source>
</evidence>
<organism evidence="4 5">
    <name type="scientific">Staphylococcus gallinarum</name>
    <dbReference type="NCBI Taxonomy" id="1293"/>
    <lineage>
        <taxon>Bacteria</taxon>
        <taxon>Bacillati</taxon>
        <taxon>Bacillota</taxon>
        <taxon>Bacilli</taxon>
        <taxon>Bacillales</taxon>
        <taxon>Staphylococcaceae</taxon>
        <taxon>Staphylococcus</taxon>
    </lineage>
</organism>
<dbReference type="InterPro" id="IPR000182">
    <property type="entry name" value="GNAT_dom"/>
</dbReference>
<dbReference type="EMBL" id="BKAX01000011">
    <property type="protein sequence ID" value="GEQ06750.1"/>
    <property type="molecule type" value="Genomic_DNA"/>
</dbReference>
<feature type="domain" description="N-acetyltransferase" evidence="3">
    <location>
        <begin position="2"/>
        <end position="161"/>
    </location>
</feature>
<dbReference type="InterPro" id="IPR016181">
    <property type="entry name" value="Acyl_CoA_acyltransferase"/>
</dbReference>
<protein>
    <submittedName>
        <fullName evidence="4">N-acetyltransferase YxeL</fullName>
    </submittedName>
</protein>
<name>A0ABQ0Y5U5_STAGA</name>
<dbReference type="Gene3D" id="3.40.630.30">
    <property type="match status" value="1"/>
</dbReference>
<evidence type="ECO:0000256" key="2">
    <source>
        <dbReference type="ARBA" id="ARBA00023315"/>
    </source>
</evidence>
<keyword evidence="1" id="KW-0808">Transferase</keyword>
<sequence length="188" mass="21618">MSIIRRATTEDINSIVTLMYAAYKPIRDLGIHFESAHPTIEKVSNNIKQNICYVYEVDNKLIGTISLRMPWSHNPGPYNFPHIWWLATSPDYKGQGISKTLLEYIEKQVIKQNFHSSAVTLGTASNHPWLVEMYERRGYQKFGSTNLGKGHITQYLIKVLDESLFVGEAILKQQFTEITYKEDESIGF</sequence>
<accession>A0ABQ0Y5U5</accession>
<dbReference type="PANTHER" id="PTHR43800:SF1">
    <property type="entry name" value="PEPTIDYL-LYSINE N-ACETYLTRANSFERASE YJAB"/>
    <property type="match status" value="1"/>
</dbReference>
<dbReference type="GeneID" id="93843975"/>
<keyword evidence="2" id="KW-0012">Acyltransferase</keyword>
<dbReference type="PANTHER" id="PTHR43800">
    <property type="entry name" value="PEPTIDYL-LYSINE N-ACETYLTRANSFERASE YJAB"/>
    <property type="match status" value="1"/>
</dbReference>
<evidence type="ECO:0000313" key="5">
    <source>
        <dbReference type="Proteomes" id="UP000321057"/>
    </source>
</evidence>
<dbReference type="RefSeq" id="WP_042739609.1">
    <property type="nucleotide sequence ID" value="NZ_BKAX01000011.1"/>
</dbReference>
<proteinExistence type="predicted"/>
<keyword evidence="5" id="KW-1185">Reference proteome</keyword>
<gene>
    <name evidence="4" type="primary">yxeL</name>
    <name evidence="4" type="ORF">SGA02_25780</name>
</gene>
<dbReference type="CDD" id="cd04301">
    <property type="entry name" value="NAT_SF"/>
    <property type="match status" value="1"/>
</dbReference>
<comment type="caution">
    <text evidence="4">The sequence shown here is derived from an EMBL/GenBank/DDBJ whole genome shotgun (WGS) entry which is preliminary data.</text>
</comment>
<reference evidence="4 5" key="1">
    <citation type="submission" date="2019-07" db="EMBL/GenBank/DDBJ databases">
        <title>Whole genome shotgun sequence of Staphylococcus gallinarum NBRC 109767.</title>
        <authorList>
            <person name="Hosoyama A."/>
            <person name="Uohara A."/>
            <person name="Ohji S."/>
            <person name="Ichikawa N."/>
        </authorList>
    </citation>
    <scope>NUCLEOTIDE SEQUENCE [LARGE SCALE GENOMIC DNA]</scope>
    <source>
        <strain evidence="4 5">NBRC 109767</strain>
    </source>
</reference>
<evidence type="ECO:0000256" key="1">
    <source>
        <dbReference type="ARBA" id="ARBA00022679"/>
    </source>
</evidence>
<dbReference type="SUPFAM" id="SSF55729">
    <property type="entry name" value="Acyl-CoA N-acyltransferases (Nat)"/>
    <property type="match status" value="1"/>
</dbReference>
<dbReference type="Proteomes" id="UP000321057">
    <property type="component" value="Unassembled WGS sequence"/>
</dbReference>
<evidence type="ECO:0000313" key="4">
    <source>
        <dbReference type="EMBL" id="GEQ06750.1"/>
    </source>
</evidence>
<dbReference type="PROSITE" id="PS51186">
    <property type="entry name" value="GNAT"/>
    <property type="match status" value="1"/>
</dbReference>